<evidence type="ECO:0000313" key="13">
    <source>
        <dbReference type="EMBL" id="RDC66357.1"/>
    </source>
</evidence>
<comment type="similarity">
    <text evidence="3 10">Belongs to the peptidase M24B family.</text>
</comment>
<comment type="catalytic activity">
    <reaction evidence="1">
        <text>Release of any N-terminal amino acid, including proline, that is linked to proline, even from a dipeptide or tripeptide.</text>
        <dbReference type="EC" id="3.4.11.9"/>
    </reaction>
</comment>
<gene>
    <name evidence="13" type="ORF">AHMF7616_04988</name>
</gene>
<keyword evidence="7 13" id="KW-0378">Hydrolase</keyword>
<dbReference type="InterPro" id="IPR029149">
    <property type="entry name" value="Creatin/AminoP/Spt16_N"/>
</dbReference>
<dbReference type="InterPro" id="IPR036005">
    <property type="entry name" value="Creatinase/aminopeptidase-like"/>
</dbReference>
<reference evidence="13 14" key="1">
    <citation type="submission" date="2018-04" db="EMBL/GenBank/DDBJ databases">
        <title>Adhaeribacter sp. HMF7616 genome sequencing and assembly.</title>
        <authorList>
            <person name="Kang H."/>
            <person name="Kang J."/>
            <person name="Cha I."/>
            <person name="Kim H."/>
            <person name="Joh K."/>
        </authorList>
    </citation>
    <scope>NUCLEOTIDE SEQUENCE [LARGE SCALE GENOMIC DNA]</scope>
    <source>
        <strain evidence="13 14">HMF7616</strain>
    </source>
</reference>
<accession>A0A369QT23</accession>
<dbReference type="AlphaFoldDB" id="A0A369QT23"/>
<dbReference type="SUPFAM" id="SSF53092">
    <property type="entry name" value="Creatinase/prolidase N-terminal domain"/>
    <property type="match status" value="1"/>
</dbReference>
<dbReference type="PANTHER" id="PTHR43226">
    <property type="entry name" value="XAA-PRO AMINOPEPTIDASE 3"/>
    <property type="match status" value="1"/>
</dbReference>
<feature type="chain" id="PRO_5016596236" description="Xaa-Pro aminopeptidase" evidence="11">
    <location>
        <begin position="22"/>
        <end position="477"/>
    </location>
</feature>
<dbReference type="Pfam" id="PF05195">
    <property type="entry name" value="AMP_N"/>
    <property type="match status" value="1"/>
</dbReference>
<evidence type="ECO:0000256" key="6">
    <source>
        <dbReference type="ARBA" id="ARBA00022723"/>
    </source>
</evidence>
<evidence type="ECO:0000256" key="9">
    <source>
        <dbReference type="ARBA" id="ARBA00023211"/>
    </source>
</evidence>
<evidence type="ECO:0000256" key="8">
    <source>
        <dbReference type="ARBA" id="ARBA00023049"/>
    </source>
</evidence>
<feature type="domain" description="Aminopeptidase P N-terminal" evidence="12">
    <location>
        <begin position="34"/>
        <end position="177"/>
    </location>
</feature>
<dbReference type="SUPFAM" id="SSF55920">
    <property type="entry name" value="Creatinase/aminopeptidase"/>
    <property type="match status" value="1"/>
</dbReference>
<dbReference type="Pfam" id="PF00557">
    <property type="entry name" value="Peptidase_M24"/>
    <property type="match status" value="1"/>
</dbReference>
<dbReference type="GO" id="GO:0005829">
    <property type="term" value="C:cytosol"/>
    <property type="evidence" value="ECO:0007669"/>
    <property type="project" value="TreeGrafter"/>
</dbReference>
<dbReference type="EC" id="3.4.11.9" evidence="4"/>
<evidence type="ECO:0000313" key="14">
    <source>
        <dbReference type="Proteomes" id="UP000253919"/>
    </source>
</evidence>
<evidence type="ECO:0000256" key="2">
    <source>
        <dbReference type="ARBA" id="ARBA00001936"/>
    </source>
</evidence>
<evidence type="ECO:0000259" key="12">
    <source>
        <dbReference type="SMART" id="SM01011"/>
    </source>
</evidence>
<dbReference type="PROSITE" id="PS00491">
    <property type="entry name" value="PROLINE_PEPTIDASE"/>
    <property type="match status" value="1"/>
</dbReference>
<keyword evidence="11" id="KW-0732">Signal</keyword>
<dbReference type="Gene3D" id="3.90.230.10">
    <property type="entry name" value="Creatinase/methionine aminopeptidase superfamily"/>
    <property type="match status" value="1"/>
</dbReference>
<keyword evidence="6 10" id="KW-0479">Metal-binding</keyword>
<dbReference type="EMBL" id="QASA01000001">
    <property type="protein sequence ID" value="RDC66357.1"/>
    <property type="molecule type" value="Genomic_DNA"/>
</dbReference>
<keyword evidence="9" id="KW-0464">Manganese</keyword>
<comment type="cofactor">
    <cofactor evidence="2">
        <name>Mn(2+)</name>
        <dbReference type="ChEBI" id="CHEBI:29035"/>
    </cofactor>
</comment>
<name>A0A369QT23_9BACT</name>
<dbReference type="InterPro" id="IPR001131">
    <property type="entry name" value="Peptidase_M24B_aminopep-P_CS"/>
</dbReference>
<evidence type="ECO:0000256" key="5">
    <source>
        <dbReference type="ARBA" id="ARBA00022670"/>
    </source>
</evidence>
<keyword evidence="8" id="KW-0482">Metalloprotease</keyword>
<proteinExistence type="inferred from homology"/>
<evidence type="ECO:0000256" key="11">
    <source>
        <dbReference type="SAM" id="SignalP"/>
    </source>
</evidence>
<keyword evidence="14" id="KW-1185">Reference proteome</keyword>
<evidence type="ECO:0000256" key="7">
    <source>
        <dbReference type="ARBA" id="ARBA00022801"/>
    </source>
</evidence>
<sequence length="477" mass="53248">MSALRLILLLAGISFGVGAYAQSEVSPEKPTDFLNKDFHRQRRELLIKQLPAHSVAVFFANPIRNRANDVDYHYHQDPDFYYLTGYREPNAVLVLFAPEKTIAGKPTHELIFIQPRDPKQEQWNGKRLGEKGVAEQLGFHNILLNSGFADFNLDAATFTGGILIKELPEDTRDNSRDKADLFSLVQQFKQKVNYPGNTKVNNTILPTILDRMREVKTPEELTLLRKAISISAVGQQEVMKAMQPTMSETEVQGLHEFVYKKYGSEYEGYPSIVGAGNNACVLHYIENDKPQLGNNLVLMDVGAEYHGYTADVTRTIPATGTFTPEQKQLYQLVLEAQEAGFAQCQVGKPFVAPHQAAQRVIAQGLKKLGIIKKEEDASLYFPHGTSHYLGLDVHDPGTYGPFQANTVITVEPGIYIPEGSPCNKKWWGMGIRIEDDILITEKGWENLSVAAPRTIAEIEAFMAKPSAFDDLVLPALK</sequence>
<dbReference type="GO" id="GO:0070006">
    <property type="term" value="F:metalloaminopeptidase activity"/>
    <property type="evidence" value="ECO:0007669"/>
    <property type="project" value="InterPro"/>
</dbReference>
<keyword evidence="13" id="KW-0031">Aminopeptidase</keyword>
<evidence type="ECO:0000256" key="3">
    <source>
        <dbReference type="ARBA" id="ARBA00008766"/>
    </source>
</evidence>
<dbReference type="GO" id="GO:0030145">
    <property type="term" value="F:manganese ion binding"/>
    <property type="evidence" value="ECO:0007669"/>
    <property type="project" value="InterPro"/>
</dbReference>
<dbReference type="Proteomes" id="UP000253919">
    <property type="component" value="Unassembled WGS sequence"/>
</dbReference>
<dbReference type="CDD" id="cd01087">
    <property type="entry name" value="Prolidase"/>
    <property type="match status" value="1"/>
</dbReference>
<dbReference type="PANTHER" id="PTHR43226:SF4">
    <property type="entry name" value="XAA-PRO AMINOPEPTIDASE 3"/>
    <property type="match status" value="1"/>
</dbReference>
<dbReference type="Gene3D" id="3.40.350.10">
    <property type="entry name" value="Creatinase/prolidase N-terminal domain"/>
    <property type="match status" value="1"/>
</dbReference>
<evidence type="ECO:0000256" key="4">
    <source>
        <dbReference type="ARBA" id="ARBA00012574"/>
    </source>
</evidence>
<dbReference type="GO" id="GO:0006508">
    <property type="term" value="P:proteolysis"/>
    <property type="evidence" value="ECO:0007669"/>
    <property type="project" value="UniProtKB-KW"/>
</dbReference>
<keyword evidence="5" id="KW-0645">Protease</keyword>
<evidence type="ECO:0000256" key="1">
    <source>
        <dbReference type="ARBA" id="ARBA00001424"/>
    </source>
</evidence>
<feature type="signal peptide" evidence="11">
    <location>
        <begin position="1"/>
        <end position="21"/>
    </location>
</feature>
<organism evidence="13 14">
    <name type="scientific">Adhaeribacter pallidiroseus</name>
    <dbReference type="NCBI Taxonomy" id="2072847"/>
    <lineage>
        <taxon>Bacteria</taxon>
        <taxon>Pseudomonadati</taxon>
        <taxon>Bacteroidota</taxon>
        <taxon>Cytophagia</taxon>
        <taxon>Cytophagales</taxon>
        <taxon>Hymenobacteraceae</taxon>
        <taxon>Adhaeribacter</taxon>
    </lineage>
</organism>
<dbReference type="RefSeq" id="WP_115375232.1">
    <property type="nucleotide sequence ID" value="NZ_QASA01000001.1"/>
</dbReference>
<dbReference type="InterPro" id="IPR000994">
    <property type="entry name" value="Pept_M24"/>
</dbReference>
<dbReference type="OrthoDB" id="9806388at2"/>
<dbReference type="SMART" id="SM01011">
    <property type="entry name" value="AMP_N"/>
    <property type="match status" value="1"/>
</dbReference>
<dbReference type="InterPro" id="IPR052433">
    <property type="entry name" value="X-Pro_dipept-like"/>
</dbReference>
<protein>
    <recommendedName>
        <fullName evidence="4">Xaa-Pro aminopeptidase</fullName>
        <ecNumber evidence="4">3.4.11.9</ecNumber>
    </recommendedName>
</protein>
<dbReference type="InterPro" id="IPR007865">
    <property type="entry name" value="Aminopep_P_N"/>
</dbReference>
<comment type="caution">
    <text evidence="13">The sequence shown here is derived from an EMBL/GenBank/DDBJ whole genome shotgun (WGS) entry which is preliminary data.</text>
</comment>
<evidence type="ECO:0000256" key="10">
    <source>
        <dbReference type="RuleBase" id="RU000590"/>
    </source>
</evidence>